<evidence type="ECO:0000313" key="2">
    <source>
        <dbReference type="EMBL" id="KAK1756319.1"/>
    </source>
</evidence>
<accession>A0AAJ0BFK8</accession>
<comment type="caution">
    <text evidence="2">The sequence shown here is derived from an EMBL/GenBank/DDBJ whole genome shotgun (WGS) entry which is preliminary data.</text>
</comment>
<feature type="region of interest" description="Disordered" evidence="1">
    <location>
        <begin position="318"/>
        <end position="358"/>
    </location>
</feature>
<name>A0AAJ0BFK8_9PEZI</name>
<keyword evidence="3" id="KW-1185">Reference proteome</keyword>
<feature type="compositionally biased region" description="Low complexity" evidence="1">
    <location>
        <begin position="318"/>
        <end position="329"/>
    </location>
</feature>
<dbReference type="EMBL" id="MU839832">
    <property type="protein sequence ID" value="KAK1756319.1"/>
    <property type="molecule type" value="Genomic_DNA"/>
</dbReference>
<protein>
    <submittedName>
        <fullName evidence="2">Uncharacterized protein</fullName>
    </submittedName>
</protein>
<organism evidence="2 3">
    <name type="scientific">Echria macrotheca</name>
    <dbReference type="NCBI Taxonomy" id="438768"/>
    <lineage>
        <taxon>Eukaryota</taxon>
        <taxon>Fungi</taxon>
        <taxon>Dikarya</taxon>
        <taxon>Ascomycota</taxon>
        <taxon>Pezizomycotina</taxon>
        <taxon>Sordariomycetes</taxon>
        <taxon>Sordariomycetidae</taxon>
        <taxon>Sordariales</taxon>
        <taxon>Schizotheciaceae</taxon>
        <taxon>Echria</taxon>
    </lineage>
</organism>
<dbReference type="AlphaFoldDB" id="A0AAJ0BFK8"/>
<reference evidence="2" key="1">
    <citation type="submission" date="2023-06" db="EMBL/GenBank/DDBJ databases">
        <title>Genome-scale phylogeny and comparative genomics of the fungal order Sordariales.</title>
        <authorList>
            <consortium name="Lawrence Berkeley National Laboratory"/>
            <person name="Hensen N."/>
            <person name="Bonometti L."/>
            <person name="Westerberg I."/>
            <person name="Brannstrom I.O."/>
            <person name="Guillou S."/>
            <person name="Cros-Aarteil S."/>
            <person name="Calhoun S."/>
            <person name="Haridas S."/>
            <person name="Kuo A."/>
            <person name="Mondo S."/>
            <person name="Pangilinan J."/>
            <person name="Riley R."/>
            <person name="Labutti K."/>
            <person name="Andreopoulos B."/>
            <person name="Lipzen A."/>
            <person name="Chen C."/>
            <person name="Yanf M."/>
            <person name="Daum C."/>
            <person name="Ng V."/>
            <person name="Clum A."/>
            <person name="Steindorff A."/>
            <person name="Ohm R."/>
            <person name="Martin F."/>
            <person name="Silar P."/>
            <person name="Natvig D."/>
            <person name="Lalanne C."/>
            <person name="Gautier V."/>
            <person name="Ament-Velasquez S.L."/>
            <person name="Kruys A."/>
            <person name="Hutchinson M.I."/>
            <person name="Powell A.J."/>
            <person name="Barry K."/>
            <person name="Miller A.N."/>
            <person name="Grigoriev I.V."/>
            <person name="Debuchy R."/>
            <person name="Gladieux P."/>
            <person name="Thoren M.H."/>
            <person name="Johannesson H."/>
        </authorList>
    </citation>
    <scope>NUCLEOTIDE SEQUENCE</scope>
    <source>
        <strain evidence="2">PSN4</strain>
    </source>
</reference>
<proteinExistence type="predicted"/>
<evidence type="ECO:0000313" key="3">
    <source>
        <dbReference type="Proteomes" id="UP001239445"/>
    </source>
</evidence>
<gene>
    <name evidence="2" type="ORF">QBC47DRAFT_401218</name>
</gene>
<sequence>MSSGKSPKVEAAASFENPQSQAEYRRLVIKSCPSVRGAADRSGTVCAILVLRHLIDLARPMAEVDILQHKGSSTLLDAALETDPARCLSVLQKAGFWANLHFEELMEDVEMHDTVWQTTFILLYYHFKRELQPPNLRRLAKASLLHVDFRDGEDMSQAVGRAFRAQKVRCKGELAAAPFFIRMRCGDITERAGFDPYRFVLKYESILRDERDPTKGELSADYTCIAIVQLADETRTDRVLLRDYDGFALYTTRRPADLPWMWGSIDNVKGPLMLYFVLTPGVRAPRPTPQYRNRAFGQSQEVVETLQAVWERAIAEAASSSEVIGEAEAQLASAPREKPLPDPIPENASSLPESRLRQ</sequence>
<dbReference type="Proteomes" id="UP001239445">
    <property type="component" value="Unassembled WGS sequence"/>
</dbReference>
<evidence type="ECO:0000256" key="1">
    <source>
        <dbReference type="SAM" id="MobiDB-lite"/>
    </source>
</evidence>